<proteinExistence type="predicted"/>
<dbReference type="EMBL" id="JBHTBF010000002">
    <property type="protein sequence ID" value="MFC7317813.1"/>
    <property type="molecule type" value="Genomic_DNA"/>
</dbReference>
<evidence type="ECO:0000256" key="1">
    <source>
        <dbReference type="SAM" id="MobiDB-lite"/>
    </source>
</evidence>
<evidence type="ECO:0000313" key="4">
    <source>
        <dbReference type="Proteomes" id="UP001596547"/>
    </source>
</evidence>
<protein>
    <submittedName>
        <fullName evidence="3">Uncharacterized protein</fullName>
    </submittedName>
</protein>
<organism evidence="3 4">
    <name type="scientific">Halomarina halobia</name>
    <dbReference type="NCBI Taxonomy" id="3033386"/>
    <lineage>
        <taxon>Archaea</taxon>
        <taxon>Methanobacteriati</taxon>
        <taxon>Methanobacteriota</taxon>
        <taxon>Stenosarchaea group</taxon>
        <taxon>Halobacteria</taxon>
        <taxon>Halobacteriales</taxon>
        <taxon>Natronomonadaceae</taxon>
        <taxon>Halomarina</taxon>
    </lineage>
</organism>
<sequence>MAPSALGAVTMRARGTPRRGPRRRPGLSVLFGVAFVVAVGTGGLPTAAFDSADASRSTDADVVSDPDAIHSLDVAPAVHINSTDPLVNVTNYFGQSVTVTVTLRDDSQHLGDLVVDGNNTGNESVFTLGETETKTVKIEIPDDSTLTTETVYFHVNGSARGLTVTAQDRSAPVDA</sequence>
<evidence type="ECO:0000313" key="3">
    <source>
        <dbReference type="EMBL" id="MFC7317813.1"/>
    </source>
</evidence>
<dbReference type="AlphaFoldDB" id="A0ABD6ABZ3"/>
<reference evidence="3 4" key="1">
    <citation type="journal article" date="2019" name="Int. J. Syst. Evol. Microbiol.">
        <title>The Global Catalogue of Microorganisms (GCM) 10K type strain sequencing project: providing services to taxonomists for standard genome sequencing and annotation.</title>
        <authorList>
            <consortium name="The Broad Institute Genomics Platform"/>
            <consortium name="The Broad Institute Genome Sequencing Center for Infectious Disease"/>
            <person name="Wu L."/>
            <person name="Ma J."/>
        </authorList>
    </citation>
    <scope>NUCLEOTIDE SEQUENCE [LARGE SCALE GENOMIC DNA]</scope>
    <source>
        <strain evidence="3 4">PSR21</strain>
    </source>
</reference>
<feature type="region of interest" description="Disordered" evidence="1">
    <location>
        <begin position="1"/>
        <end position="23"/>
    </location>
</feature>
<accession>A0ABD6ABZ3</accession>
<dbReference type="RefSeq" id="WP_276302947.1">
    <property type="nucleotide sequence ID" value="NZ_CP119992.1"/>
</dbReference>
<keyword evidence="4" id="KW-1185">Reference proteome</keyword>
<dbReference type="Proteomes" id="UP001596547">
    <property type="component" value="Unassembled WGS sequence"/>
</dbReference>
<dbReference type="GeneID" id="79315504"/>
<feature type="transmembrane region" description="Helical" evidence="2">
    <location>
        <begin position="27"/>
        <end position="49"/>
    </location>
</feature>
<gene>
    <name evidence="3" type="ORF">ACFQPE_13590</name>
</gene>
<keyword evidence="2" id="KW-0812">Transmembrane</keyword>
<keyword evidence="2" id="KW-0472">Membrane</keyword>
<evidence type="ECO:0000256" key="2">
    <source>
        <dbReference type="SAM" id="Phobius"/>
    </source>
</evidence>
<name>A0ABD6ABZ3_9EURY</name>
<keyword evidence="2" id="KW-1133">Transmembrane helix</keyword>
<comment type="caution">
    <text evidence="3">The sequence shown here is derived from an EMBL/GenBank/DDBJ whole genome shotgun (WGS) entry which is preliminary data.</text>
</comment>